<proteinExistence type="predicted"/>
<organism evidence="1 3">
    <name type="scientific">Burkholderia stabilis</name>
    <dbReference type="NCBI Taxonomy" id="95485"/>
    <lineage>
        <taxon>Bacteria</taxon>
        <taxon>Pseudomonadati</taxon>
        <taxon>Pseudomonadota</taxon>
        <taxon>Betaproteobacteria</taxon>
        <taxon>Burkholderiales</taxon>
        <taxon>Burkholderiaceae</taxon>
        <taxon>Burkholderia</taxon>
        <taxon>Burkholderia cepacia complex</taxon>
    </lineage>
</organism>
<dbReference type="AlphaFoldDB" id="A0AAJ5T2S7"/>
<keyword evidence="3" id="KW-1185">Reference proteome</keyword>
<protein>
    <submittedName>
        <fullName evidence="1">Uncharacterized protein</fullName>
    </submittedName>
</protein>
<accession>A0AAJ5T2S7</accession>
<dbReference type="EMBL" id="LR025742">
    <property type="protein sequence ID" value="VBB10649.1"/>
    <property type="molecule type" value="Genomic_DNA"/>
</dbReference>
<dbReference type="Proteomes" id="UP000268684">
    <property type="component" value="Chromosome II"/>
</dbReference>
<evidence type="ECO:0000313" key="1">
    <source>
        <dbReference type="EMBL" id="VBB10649.1"/>
    </source>
</evidence>
<dbReference type="RefSeq" id="WP_163012777.1">
    <property type="nucleotide sequence ID" value="NZ_LR025742.1"/>
</dbReference>
<evidence type="ECO:0000313" key="2">
    <source>
        <dbReference type="EMBL" id="VBB13390.1"/>
    </source>
</evidence>
<reference evidence="1 3" key="1">
    <citation type="submission" date="2017-11" db="EMBL/GenBank/DDBJ databases">
        <authorList>
            <person name="Seth-Smith MB H."/>
        </authorList>
    </citation>
    <scope>NUCLEOTIDE SEQUENCE [LARGE SCALE GENOMIC DNA]</scope>
    <source>
        <strain evidence="1">E</strain>
    </source>
</reference>
<gene>
    <name evidence="1" type="ORF">BSTAB16_0756</name>
    <name evidence="2" type="ORF">BSTAB16_3575</name>
</gene>
<evidence type="ECO:0000313" key="3">
    <source>
        <dbReference type="Proteomes" id="UP000268684"/>
    </source>
</evidence>
<dbReference type="Proteomes" id="UP000268684">
    <property type="component" value="Chromosome I"/>
</dbReference>
<dbReference type="GeneID" id="71060085"/>
<sequence length="106" mass="11435">MNCKPGDLAIIVVATNPANVGRIVECISLAANGDIRESAAGPARVRVKLGEPVWFVRCASLLASHNKTRKGHSVRYFDHEGWILDSRLRPISGVLVTDDVADEVTA</sequence>
<dbReference type="EMBL" id="LR025743">
    <property type="protein sequence ID" value="VBB13390.1"/>
    <property type="molecule type" value="Genomic_DNA"/>
</dbReference>
<name>A0AAJ5T2S7_9BURK</name>